<dbReference type="InterPro" id="IPR036869">
    <property type="entry name" value="J_dom_sf"/>
</dbReference>
<feature type="transmembrane region" description="Helical" evidence="8">
    <location>
        <begin position="162"/>
        <end position="179"/>
    </location>
</feature>
<keyword evidence="5 8" id="KW-1133">Transmembrane helix</keyword>
<evidence type="ECO:0000259" key="9">
    <source>
        <dbReference type="PROSITE" id="PS50076"/>
    </source>
</evidence>
<dbReference type="GeneID" id="107216972"/>
<feature type="transmembrane region" description="Helical" evidence="8">
    <location>
        <begin position="214"/>
        <end position="238"/>
    </location>
</feature>
<dbReference type="FunCoup" id="A0A6J0B3Y0">
    <property type="interactions" value="92"/>
</dbReference>
<dbReference type="PANTHER" id="PTHR44733:SF1">
    <property type="entry name" value="DNAJ HOMOLOG SUBFAMILY C MEMBER 22"/>
    <property type="match status" value="1"/>
</dbReference>
<evidence type="ECO:0000256" key="1">
    <source>
        <dbReference type="ARBA" id="ARBA00002080"/>
    </source>
</evidence>
<accession>A0A6J0B3Y0</accession>
<feature type="domain" description="J" evidence="9">
    <location>
        <begin position="302"/>
        <end position="372"/>
    </location>
</feature>
<evidence type="ECO:0000256" key="2">
    <source>
        <dbReference type="ARBA" id="ARBA00004141"/>
    </source>
</evidence>
<feature type="transmembrane region" description="Helical" evidence="8">
    <location>
        <begin position="136"/>
        <end position="155"/>
    </location>
</feature>
<gene>
    <name evidence="11" type="primary">LOC107216972</name>
</gene>
<feature type="region of interest" description="Disordered" evidence="7">
    <location>
        <begin position="320"/>
        <end position="341"/>
    </location>
</feature>
<feature type="transmembrane region" description="Helical" evidence="8">
    <location>
        <begin position="185"/>
        <end position="202"/>
    </location>
</feature>
<dbReference type="Pfam" id="PF00226">
    <property type="entry name" value="DnaJ"/>
    <property type="match status" value="1"/>
</dbReference>
<evidence type="ECO:0000256" key="3">
    <source>
        <dbReference type="ARBA" id="ARBA00020945"/>
    </source>
</evidence>
<evidence type="ECO:0000313" key="11">
    <source>
        <dbReference type="RefSeq" id="XP_015509804.1"/>
    </source>
</evidence>
<evidence type="ECO:0000256" key="6">
    <source>
        <dbReference type="ARBA" id="ARBA00023136"/>
    </source>
</evidence>
<dbReference type="CTD" id="32683"/>
<evidence type="ECO:0000256" key="5">
    <source>
        <dbReference type="ARBA" id="ARBA00022989"/>
    </source>
</evidence>
<dbReference type="InterPro" id="IPR001623">
    <property type="entry name" value="DnaJ_domain"/>
</dbReference>
<dbReference type="SUPFAM" id="SSF46565">
    <property type="entry name" value="Chaperone J-domain"/>
    <property type="match status" value="1"/>
</dbReference>
<dbReference type="InParanoid" id="A0A6J0B3Y0"/>
<feature type="transmembrane region" description="Helical" evidence="8">
    <location>
        <begin position="51"/>
        <end position="70"/>
    </location>
</feature>
<dbReference type="AlphaFoldDB" id="A0A6J0B3Y0"/>
<dbReference type="KEGG" id="nlo:107216972"/>
<protein>
    <recommendedName>
        <fullName evidence="3">DnaJ homolog subfamily C member 22</fullName>
    </recommendedName>
</protein>
<feature type="transmembrane region" description="Helical" evidence="8">
    <location>
        <begin position="104"/>
        <end position="124"/>
    </location>
</feature>
<evidence type="ECO:0000256" key="4">
    <source>
        <dbReference type="ARBA" id="ARBA00022692"/>
    </source>
</evidence>
<sequence>MGEANGTRVVKRQVNASNLGAKTKFRAYVLWLFGGIFGAHHFYLGRDDHGFLWWCSLGGYFGAGWLRDLFKIPGYVSDANNEPEYIEWFKNQVRTNNKPPFSTCRFIGGVVISYLWGELVYMAIPEDEVYGINFKPLMILIPAAVALGVWVVGNVGREEGSIWVPLVAAYVCYPTLTYLGDDSTWMSAMVLTAALSFDTWSKRWRLKPKKKRGLVRRLTILGLAALLYSSLWGSYFVFNARFTDSEGEEIKISEAVKHFLTSPIWLDLKASLHETWRHAQHHGFWATWRQLVDLTDPRGEINAYKVLGLSQTASQSEVTAKWRSLSRENHPDKVKGSEDERRVAQEKFMEIQQAYEILSSAKNRRQSRNRKPA</sequence>
<dbReference type="PRINTS" id="PR00625">
    <property type="entry name" value="JDOMAIN"/>
</dbReference>
<evidence type="ECO:0000256" key="7">
    <source>
        <dbReference type="SAM" id="MobiDB-lite"/>
    </source>
</evidence>
<feature type="compositionally biased region" description="Basic and acidic residues" evidence="7">
    <location>
        <begin position="325"/>
        <end position="341"/>
    </location>
</feature>
<reference evidence="11" key="1">
    <citation type="submission" date="2025-08" db="UniProtKB">
        <authorList>
            <consortium name="RefSeq"/>
        </authorList>
    </citation>
    <scope>IDENTIFICATION</scope>
    <source>
        <tissue evidence="11">Thorax and Abdomen</tissue>
    </source>
</reference>
<keyword evidence="6 8" id="KW-0472">Membrane</keyword>
<dbReference type="PANTHER" id="PTHR44733">
    <property type="entry name" value="DNAJ HOMOLOG SUBFAMILY C MEMBER 22"/>
    <property type="match status" value="1"/>
</dbReference>
<dbReference type="Gene3D" id="1.10.287.110">
    <property type="entry name" value="DnaJ domain"/>
    <property type="match status" value="1"/>
</dbReference>
<dbReference type="Pfam" id="PF05154">
    <property type="entry name" value="TM2"/>
    <property type="match status" value="1"/>
</dbReference>
<name>A0A6J0B3Y0_NEOLC</name>
<dbReference type="SMART" id="SM00271">
    <property type="entry name" value="DnaJ"/>
    <property type="match status" value="1"/>
</dbReference>
<feature type="transmembrane region" description="Helical" evidence="8">
    <location>
        <begin position="27"/>
        <end position="45"/>
    </location>
</feature>
<keyword evidence="4 8" id="KW-0812">Transmembrane</keyword>
<dbReference type="CDD" id="cd06257">
    <property type="entry name" value="DnaJ"/>
    <property type="match status" value="1"/>
</dbReference>
<organism evidence="11">
    <name type="scientific">Neodiprion lecontei</name>
    <name type="common">Redheaded pine sawfly</name>
    <dbReference type="NCBI Taxonomy" id="441921"/>
    <lineage>
        <taxon>Eukaryota</taxon>
        <taxon>Metazoa</taxon>
        <taxon>Ecdysozoa</taxon>
        <taxon>Arthropoda</taxon>
        <taxon>Hexapoda</taxon>
        <taxon>Insecta</taxon>
        <taxon>Pterygota</taxon>
        <taxon>Neoptera</taxon>
        <taxon>Endopterygota</taxon>
        <taxon>Hymenoptera</taxon>
        <taxon>Tenthredinoidea</taxon>
        <taxon>Diprionidae</taxon>
        <taxon>Diprioninae</taxon>
        <taxon>Neodiprion</taxon>
    </lineage>
</organism>
<dbReference type="Proteomes" id="UP000829291">
    <property type="component" value="Chromosome 2"/>
</dbReference>
<dbReference type="InterPro" id="IPR007829">
    <property type="entry name" value="TM2"/>
</dbReference>
<dbReference type="OrthoDB" id="10262359at2759"/>
<dbReference type="RefSeq" id="XP_015509804.1">
    <property type="nucleotide sequence ID" value="XM_015654318.2"/>
</dbReference>
<proteinExistence type="predicted"/>
<dbReference type="PROSITE" id="PS50076">
    <property type="entry name" value="DNAJ_2"/>
    <property type="match status" value="1"/>
</dbReference>
<evidence type="ECO:0000313" key="10">
    <source>
        <dbReference type="Proteomes" id="UP000829291"/>
    </source>
</evidence>
<comment type="subcellular location">
    <subcellularLocation>
        <location evidence="2">Membrane</location>
        <topology evidence="2">Multi-pass membrane protein</topology>
    </subcellularLocation>
</comment>
<comment type="function">
    <text evidence="1">May function as a co-chaperone.</text>
</comment>
<dbReference type="GO" id="GO:0016020">
    <property type="term" value="C:membrane"/>
    <property type="evidence" value="ECO:0007669"/>
    <property type="project" value="UniProtKB-SubCell"/>
</dbReference>
<evidence type="ECO:0000256" key="8">
    <source>
        <dbReference type="SAM" id="Phobius"/>
    </source>
</evidence>
<keyword evidence="10" id="KW-1185">Reference proteome</keyword>